<dbReference type="CDD" id="cd03891">
    <property type="entry name" value="M20_DapE_proteobac"/>
    <property type="match status" value="1"/>
</dbReference>
<evidence type="ECO:0000256" key="7">
    <source>
        <dbReference type="ARBA" id="ARBA00022605"/>
    </source>
</evidence>
<dbReference type="InterPro" id="IPR050072">
    <property type="entry name" value="Peptidase_M20A"/>
</dbReference>
<dbReference type="Gene3D" id="3.30.70.360">
    <property type="match status" value="1"/>
</dbReference>
<evidence type="ECO:0000256" key="10">
    <source>
        <dbReference type="ARBA" id="ARBA00022833"/>
    </source>
</evidence>
<comment type="cofactor">
    <cofactor evidence="1">
        <name>Zn(2+)</name>
        <dbReference type="ChEBI" id="CHEBI:29105"/>
    </cofactor>
</comment>
<evidence type="ECO:0000256" key="12">
    <source>
        <dbReference type="ARBA" id="ARBA00023154"/>
    </source>
</evidence>
<evidence type="ECO:0000256" key="6">
    <source>
        <dbReference type="ARBA" id="ARBA00022391"/>
    </source>
</evidence>
<dbReference type="InterPro" id="IPR001261">
    <property type="entry name" value="ArgE/DapE_CS"/>
</dbReference>
<evidence type="ECO:0000256" key="5">
    <source>
        <dbReference type="ARBA" id="ARBA00011921"/>
    </source>
</evidence>
<dbReference type="NCBIfam" id="TIGR01246">
    <property type="entry name" value="dapE_proteo"/>
    <property type="match status" value="1"/>
</dbReference>
<evidence type="ECO:0000256" key="9">
    <source>
        <dbReference type="ARBA" id="ARBA00022801"/>
    </source>
</evidence>
<feature type="domain" description="Peptidase M20 dimerisation" evidence="15">
    <location>
        <begin position="179"/>
        <end position="286"/>
    </location>
</feature>
<dbReference type="InterPro" id="IPR011650">
    <property type="entry name" value="Peptidase_M20_dimer"/>
</dbReference>
<comment type="similarity">
    <text evidence="3">Belongs to the peptidase M20A family. DapE subfamily.</text>
</comment>
<dbReference type="InterPro" id="IPR036264">
    <property type="entry name" value="Bact_exopeptidase_dim_dom"/>
</dbReference>
<dbReference type="EMBL" id="UOEW01000208">
    <property type="protein sequence ID" value="VAW38566.1"/>
    <property type="molecule type" value="Genomic_DNA"/>
</dbReference>
<evidence type="ECO:0000256" key="13">
    <source>
        <dbReference type="ARBA" id="ARBA00031891"/>
    </source>
</evidence>
<dbReference type="InterPro" id="IPR002933">
    <property type="entry name" value="Peptidase_M20"/>
</dbReference>
<gene>
    <name evidence="16" type="ORF">MNBD_GAMMA01-1763</name>
</gene>
<dbReference type="SUPFAM" id="SSF55031">
    <property type="entry name" value="Bacterial exopeptidase dimerisation domain"/>
    <property type="match status" value="1"/>
</dbReference>
<evidence type="ECO:0000256" key="4">
    <source>
        <dbReference type="ARBA" id="ARBA00011738"/>
    </source>
</evidence>
<proteinExistence type="inferred from homology"/>
<reference evidence="16" key="1">
    <citation type="submission" date="2018-06" db="EMBL/GenBank/DDBJ databases">
        <authorList>
            <person name="Zhirakovskaya E."/>
        </authorList>
    </citation>
    <scope>NUCLEOTIDE SEQUENCE</scope>
</reference>
<dbReference type="GO" id="GO:0008777">
    <property type="term" value="F:acetylornithine deacetylase activity"/>
    <property type="evidence" value="ECO:0007669"/>
    <property type="project" value="TreeGrafter"/>
</dbReference>
<evidence type="ECO:0000256" key="11">
    <source>
        <dbReference type="ARBA" id="ARBA00022915"/>
    </source>
</evidence>
<dbReference type="UniPathway" id="UPA00034">
    <property type="reaction ID" value="UER00021"/>
</dbReference>
<dbReference type="GO" id="GO:0019877">
    <property type="term" value="P:diaminopimelate biosynthetic process"/>
    <property type="evidence" value="ECO:0007669"/>
    <property type="project" value="UniProtKB-KW"/>
</dbReference>
<dbReference type="EC" id="3.5.1.18" evidence="5"/>
<evidence type="ECO:0000256" key="2">
    <source>
        <dbReference type="ARBA" id="ARBA00005130"/>
    </source>
</evidence>
<comment type="pathway">
    <text evidence="2">Amino-acid biosynthesis; L-lysine biosynthesis via DAP pathway; LL-2,6-diaminopimelate from (S)-tetrahydrodipicolinate (succinylase route): step 3/3.</text>
</comment>
<keyword evidence="9 16" id="KW-0378">Hydrolase</keyword>
<dbReference type="HAMAP" id="MF_01690">
    <property type="entry name" value="DapE"/>
    <property type="match status" value="1"/>
</dbReference>
<dbReference type="PANTHER" id="PTHR43808">
    <property type="entry name" value="ACETYLORNITHINE DEACETYLASE"/>
    <property type="match status" value="1"/>
</dbReference>
<dbReference type="PROSITE" id="PS00758">
    <property type="entry name" value="ARGE_DAPE_CPG2_1"/>
    <property type="match status" value="1"/>
</dbReference>
<dbReference type="SUPFAM" id="SSF53187">
    <property type="entry name" value="Zn-dependent exopeptidases"/>
    <property type="match status" value="1"/>
</dbReference>
<keyword evidence="12" id="KW-0457">Lysine biosynthesis</keyword>
<dbReference type="GO" id="GO:0046872">
    <property type="term" value="F:metal ion binding"/>
    <property type="evidence" value="ECO:0007669"/>
    <property type="project" value="UniProtKB-KW"/>
</dbReference>
<dbReference type="GO" id="GO:0006526">
    <property type="term" value="P:L-arginine biosynthetic process"/>
    <property type="evidence" value="ECO:0007669"/>
    <property type="project" value="TreeGrafter"/>
</dbReference>
<dbReference type="GO" id="GO:0009089">
    <property type="term" value="P:lysine biosynthetic process via diaminopimelate"/>
    <property type="evidence" value="ECO:0007669"/>
    <property type="project" value="UniProtKB-UniPathway"/>
</dbReference>
<dbReference type="Pfam" id="PF01546">
    <property type="entry name" value="Peptidase_M20"/>
    <property type="match status" value="1"/>
</dbReference>
<dbReference type="NCBIfam" id="NF009557">
    <property type="entry name" value="PRK13009.1"/>
    <property type="match status" value="1"/>
</dbReference>
<keyword evidence="8" id="KW-0479">Metal-binding</keyword>
<evidence type="ECO:0000259" key="15">
    <source>
        <dbReference type="Pfam" id="PF07687"/>
    </source>
</evidence>
<evidence type="ECO:0000313" key="16">
    <source>
        <dbReference type="EMBL" id="VAW38566.1"/>
    </source>
</evidence>
<comment type="catalytic activity">
    <reaction evidence="14">
        <text>N-succinyl-(2S,6S)-2,6-diaminopimelate + H2O = (2S,6S)-2,6-diaminopimelate + succinate</text>
        <dbReference type="Rhea" id="RHEA:22608"/>
        <dbReference type="ChEBI" id="CHEBI:15377"/>
        <dbReference type="ChEBI" id="CHEBI:30031"/>
        <dbReference type="ChEBI" id="CHEBI:57609"/>
        <dbReference type="ChEBI" id="CHEBI:58087"/>
        <dbReference type="EC" id="3.5.1.18"/>
    </reaction>
</comment>
<dbReference type="PANTHER" id="PTHR43808:SF31">
    <property type="entry name" value="N-ACETYL-L-CITRULLINE DEACETYLASE"/>
    <property type="match status" value="1"/>
</dbReference>
<sequence>MSETPVIKLSQELIRQDSITPDDKGCQQLLASLLTAAGFQVEHKRFGKVDNLFAYHGKDSKNTTSLLFVGHTDVVPTGNLAAWKHLPFSATIEDGYLYGRGAADMKSAVAAFTLAMINFVNNNPNHQGKIALMLTSDEEGVAVDGVQRMMPYIADKHSFDYCIVGEPSSSERLGDVVRIGRRGSLHVDITIHGKQGHIAYPKSACNPVFLAANFIHSLSNFSWDEGNADFPPTSFQISAVKTSTATANIIPADLNIQANFRYSPESSESSLKLQMVQLLKHYNLNYSLEWNLSGRPFYCNNEILKSAIQQSITDVSHEKVTFNTAGGTSDGRFVAPFGIEVVELGVVNKTIHQVDEKVLVADVIKLQKIYLKVIDVLLR</sequence>
<comment type="subunit">
    <text evidence="4">Homodimer.</text>
</comment>
<dbReference type="Pfam" id="PF07687">
    <property type="entry name" value="M20_dimer"/>
    <property type="match status" value="1"/>
</dbReference>
<protein>
    <recommendedName>
        <fullName evidence="6">Succinyl-diaminopimelate desuccinylase</fullName>
        <ecNumber evidence="5">3.5.1.18</ecNumber>
    </recommendedName>
    <alternativeName>
        <fullName evidence="13">N-succinyl-LL-2,6-diaminoheptanedioate amidohydrolase</fullName>
    </alternativeName>
</protein>
<keyword evidence="11" id="KW-0220">Diaminopimelate biosynthesis</keyword>
<keyword evidence="10" id="KW-0862">Zinc</keyword>
<dbReference type="PROSITE" id="PS00759">
    <property type="entry name" value="ARGE_DAPE_CPG2_2"/>
    <property type="match status" value="1"/>
</dbReference>
<evidence type="ECO:0000256" key="8">
    <source>
        <dbReference type="ARBA" id="ARBA00022723"/>
    </source>
</evidence>
<dbReference type="GO" id="GO:0009014">
    <property type="term" value="F:succinyl-diaminopimelate desuccinylase activity"/>
    <property type="evidence" value="ECO:0007669"/>
    <property type="project" value="UniProtKB-EC"/>
</dbReference>
<evidence type="ECO:0000256" key="3">
    <source>
        <dbReference type="ARBA" id="ARBA00006746"/>
    </source>
</evidence>
<evidence type="ECO:0000256" key="14">
    <source>
        <dbReference type="ARBA" id="ARBA00051301"/>
    </source>
</evidence>
<accession>A0A3B0W1V2</accession>
<dbReference type="AlphaFoldDB" id="A0A3B0W1V2"/>
<dbReference type="InterPro" id="IPR005941">
    <property type="entry name" value="DapE_proteobac"/>
</dbReference>
<dbReference type="Gene3D" id="3.40.630.10">
    <property type="entry name" value="Zn peptidases"/>
    <property type="match status" value="2"/>
</dbReference>
<name>A0A3B0W1V2_9ZZZZ</name>
<evidence type="ECO:0000256" key="1">
    <source>
        <dbReference type="ARBA" id="ARBA00001947"/>
    </source>
</evidence>
<keyword evidence="7" id="KW-0028">Amino-acid biosynthesis</keyword>
<organism evidence="16">
    <name type="scientific">hydrothermal vent metagenome</name>
    <dbReference type="NCBI Taxonomy" id="652676"/>
    <lineage>
        <taxon>unclassified sequences</taxon>
        <taxon>metagenomes</taxon>
        <taxon>ecological metagenomes</taxon>
    </lineage>
</organism>